<evidence type="ECO:0000313" key="4">
    <source>
        <dbReference type="Proteomes" id="UP000719267"/>
    </source>
</evidence>
<proteinExistence type="predicted"/>
<reference evidence="3 4" key="1">
    <citation type="submission" date="2021-07" db="EMBL/GenBank/DDBJ databases">
        <title>Mesonia aestuariivivens sp. nov., isolated from a tidal flat.</title>
        <authorList>
            <person name="Kim Y.-O."/>
            <person name="Yoon J.-H."/>
        </authorList>
    </citation>
    <scope>NUCLEOTIDE SEQUENCE [LARGE SCALE GENOMIC DNA]</scope>
    <source>
        <strain evidence="3 4">JHPTF-M18</strain>
    </source>
</reference>
<organism evidence="3 4">
    <name type="scientific">Mesonia aestuariivivens</name>
    <dbReference type="NCBI Taxonomy" id="2796128"/>
    <lineage>
        <taxon>Bacteria</taxon>
        <taxon>Pseudomonadati</taxon>
        <taxon>Bacteroidota</taxon>
        <taxon>Flavobacteriia</taxon>
        <taxon>Flavobacteriales</taxon>
        <taxon>Flavobacteriaceae</taxon>
        <taxon>Mesonia</taxon>
    </lineage>
</organism>
<dbReference type="Pfam" id="PF09832">
    <property type="entry name" value="DUF2059"/>
    <property type="match status" value="1"/>
</dbReference>
<evidence type="ECO:0000313" key="3">
    <source>
        <dbReference type="EMBL" id="MBW2961369.1"/>
    </source>
</evidence>
<dbReference type="EMBL" id="JAHWDF010000005">
    <property type="protein sequence ID" value="MBW2961369.1"/>
    <property type="molecule type" value="Genomic_DNA"/>
</dbReference>
<dbReference type="RefSeq" id="WP_219039655.1">
    <property type="nucleotide sequence ID" value="NZ_JAHWDF010000005.1"/>
</dbReference>
<comment type="caution">
    <text evidence="3">The sequence shown here is derived from an EMBL/GenBank/DDBJ whole genome shotgun (WGS) entry which is preliminary data.</text>
</comment>
<name>A0ABS6W0T8_9FLAO</name>
<protein>
    <submittedName>
        <fullName evidence="3">DUF2059 domain-containing protein</fullName>
    </submittedName>
</protein>
<feature type="domain" description="DUF2059" evidence="2">
    <location>
        <begin position="71"/>
        <end position="127"/>
    </location>
</feature>
<keyword evidence="4" id="KW-1185">Reference proteome</keyword>
<dbReference type="InterPro" id="IPR018637">
    <property type="entry name" value="DUF2059"/>
</dbReference>
<feature type="signal peptide" evidence="1">
    <location>
        <begin position="1"/>
        <end position="19"/>
    </location>
</feature>
<gene>
    <name evidence="3" type="ORF">KW502_06120</name>
</gene>
<feature type="chain" id="PRO_5045718503" evidence="1">
    <location>
        <begin position="20"/>
        <end position="135"/>
    </location>
</feature>
<evidence type="ECO:0000259" key="2">
    <source>
        <dbReference type="Pfam" id="PF09832"/>
    </source>
</evidence>
<evidence type="ECO:0000256" key="1">
    <source>
        <dbReference type="SAM" id="SignalP"/>
    </source>
</evidence>
<accession>A0ABS6W0T8</accession>
<dbReference type="Proteomes" id="UP000719267">
    <property type="component" value="Unassembled WGS sequence"/>
</dbReference>
<keyword evidence="1" id="KW-0732">Signal</keyword>
<sequence>MKKYLVAIALVSISFAGFAQEDAEFKKEMLNFVEIQSGSSIDAALSQVMPMIPEGDRETFKKELNAEMKGMYDDITNIYIEKVGKEDLQEMLDFYETTAGKNILAKTPDVIEASMGLTQKYMVKIQPIIQKYMQR</sequence>